<dbReference type="InterPro" id="IPR032259">
    <property type="entry name" value="HIBYL-CoA-H"/>
</dbReference>
<dbReference type="EC" id="3.1.2.4" evidence="2"/>
<dbReference type="InterPro" id="IPR045004">
    <property type="entry name" value="ECH_dom"/>
</dbReference>
<dbReference type="SUPFAM" id="SSF52096">
    <property type="entry name" value="ClpP/crotonase"/>
    <property type="match status" value="1"/>
</dbReference>
<dbReference type="Proteomes" id="UP001056535">
    <property type="component" value="Chromosome"/>
</dbReference>
<comment type="catalytic activity">
    <reaction evidence="1">
        <text>3-hydroxy-2-methylpropanoyl-CoA + H2O = 3-hydroxy-2-methylpropanoate + CoA + H(+)</text>
        <dbReference type="Rhea" id="RHEA:20888"/>
        <dbReference type="ChEBI" id="CHEBI:11805"/>
        <dbReference type="ChEBI" id="CHEBI:15377"/>
        <dbReference type="ChEBI" id="CHEBI:15378"/>
        <dbReference type="ChEBI" id="CHEBI:57287"/>
        <dbReference type="ChEBI" id="CHEBI:57340"/>
        <dbReference type="EC" id="3.1.2.4"/>
    </reaction>
</comment>
<feature type="domain" description="Enoyl-CoA hydratase/isomerase" evidence="4">
    <location>
        <begin position="27"/>
        <end position="365"/>
    </location>
</feature>
<dbReference type="PANTHER" id="PTHR43176">
    <property type="entry name" value="3-HYDROXYISOBUTYRYL-COA HYDROLASE-RELATED"/>
    <property type="match status" value="1"/>
</dbReference>
<dbReference type="PANTHER" id="PTHR43176:SF3">
    <property type="entry name" value="3-HYDROXYISOBUTYRYL-COA HYDROLASE, MITOCHONDRIAL"/>
    <property type="match status" value="1"/>
</dbReference>
<keyword evidence="3" id="KW-0378">Hydrolase</keyword>
<organism evidence="5 6">
    <name type="scientific">Ornithinimicrobium cryptoxanthini</name>
    <dbReference type="NCBI Taxonomy" id="2934161"/>
    <lineage>
        <taxon>Bacteria</taxon>
        <taxon>Bacillati</taxon>
        <taxon>Actinomycetota</taxon>
        <taxon>Actinomycetes</taxon>
        <taxon>Micrococcales</taxon>
        <taxon>Ornithinimicrobiaceae</taxon>
        <taxon>Ornithinimicrobium</taxon>
    </lineage>
</organism>
<evidence type="ECO:0000256" key="1">
    <source>
        <dbReference type="ARBA" id="ARBA00001709"/>
    </source>
</evidence>
<dbReference type="InterPro" id="IPR029045">
    <property type="entry name" value="ClpP/crotonase-like_dom_sf"/>
</dbReference>
<name>A0ABY4YIL3_9MICO</name>
<dbReference type="NCBIfam" id="NF004127">
    <property type="entry name" value="PRK05617.1"/>
    <property type="match status" value="1"/>
</dbReference>
<gene>
    <name evidence="5" type="ORF">NF557_00620</name>
</gene>
<keyword evidence="6" id="KW-1185">Reference proteome</keyword>
<accession>A0ABY4YIL3</accession>
<reference evidence="5" key="1">
    <citation type="submission" date="2022-06" db="EMBL/GenBank/DDBJ databases">
        <title>Ornithinimicrobium JY.X270.</title>
        <authorList>
            <person name="Huang Y."/>
        </authorList>
    </citation>
    <scope>NUCLEOTIDE SEQUENCE</scope>
    <source>
        <strain evidence="5">JY.X270</strain>
    </source>
</reference>
<evidence type="ECO:0000313" key="6">
    <source>
        <dbReference type="Proteomes" id="UP001056535"/>
    </source>
</evidence>
<evidence type="ECO:0000259" key="4">
    <source>
        <dbReference type="Pfam" id="PF16113"/>
    </source>
</evidence>
<evidence type="ECO:0000256" key="2">
    <source>
        <dbReference type="ARBA" id="ARBA00011915"/>
    </source>
</evidence>
<dbReference type="RefSeq" id="WP_252621174.1">
    <property type="nucleotide sequence ID" value="NZ_CP099490.1"/>
</dbReference>
<protein>
    <recommendedName>
        <fullName evidence="2">3-hydroxyisobutyryl-CoA hydrolase</fullName>
        <ecNumber evidence="2">3.1.2.4</ecNumber>
    </recommendedName>
</protein>
<evidence type="ECO:0000313" key="5">
    <source>
        <dbReference type="EMBL" id="USQ76472.1"/>
    </source>
</evidence>
<evidence type="ECO:0000256" key="3">
    <source>
        <dbReference type="ARBA" id="ARBA00022801"/>
    </source>
</evidence>
<sequence length="382" mass="39887">MTAPEPTFAPAPGRTADVEYAGTHRIGRVRLNRPRALNSLTGKMVESMLAQLTAWATDDAVGAVFIDGAGEKGLCAGGDVRAVREAVLSGETEEAIRFWDTEYRLNALIADYPKPYVAWMDGVVMGGGVGISAHGSQRLVTERAKVAMPETIIGFYPDVGGLYHLAHAPGELGTHAALTGFTFGPADAVVLGLADGVVAVSDKEKVLADLAAALGEVAPGSDDTATADEDDANATADADDVAAEEAQVAPRSELETQRGWIDECYAGDDATEILRRLLAHDDTAARAAGEAIASRSPHSVAATLAALRRAANLDVRGVLAQDARLSRVFVEHPDFNEGVRALLVDKDNAPQWADASIADVDLTQVLAALAERSASQNTGGPA</sequence>
<dbReference type="EMBL" id="CP099490">
    <property type="protein sequence ID" value="USQ76472.1"/>
    <property type="molecule type" value="Genomic_DNA"/>
</dbReference>
<dbReference type="Pfam" id="PF16113">
    <property type="entry name" value="ECH_2"/>
    <property type="match status" value="1"/>
</dbReference>
<dbReference type="CDD" id="cd06558">
    <property type="entry name" value="crotonase-like"/>
    <property type="match status" value="1"/>
</dbReference>
<proteinExistence type="predicted"/>
<dbReference type="Gene3D" id="3.90.226.10">
    <property type="entry name" value="2-enoyl-CoA Hydratase, Chain A, domain 1"/>
    <property type="match status" value="1"/>
</dbReference>